<evidence type="ECO:0000313" key="2">
    <source>
        <dbReference type="Proteomes" id="UP000245647"/>
    </source>
</evidence>
<keyword evidence="2" id="KW-1185">Reference proteome</keyword>
<name>A0A2U2PMG6_9SPHI</name>
<protein>
    <submittedName>
        <fullName evidence="1">Uncharacterized protein</fullName>
    </submittedName>
</protein>
<sequence length="226" mass="25979">MSQKLPPEAGKMTSFQVFRDQLVIDKAIQLDIEGKYSTPEQIRAVKNDIFQELISNEKFHFHSSKSEITSELMYSDANLSYFKVGVKRNLKNISKGFSEDAKESSPNIIVVINNEPNVQKIAIQTNTNAFKSSNIVSHFNEETIDRKLKSKKLSFFVEPMFDKQEFWNMVEKYQKRIKKVTFDLISPNRPEVSKNLTVDLNLKQLYEDTGTLKTELELGTNEGKGI</sequence>
<reference evidence="1 2" key="1">
    <citation type="submission" date="2018-04" db="EMBL/GenBank/DDBJ databases">
        <title>Pedobacter chongqingensis sp. nov., isolated from a rottenly hemp rope.</title>
        <authorList>
            <person name="Cai Y."/>
        </authorList>
    </citation>
    <scope>NUCLEOTIDE SEQUENCE [LARGE SCALE GENOMIC DNA]</scope>
    <source>
        <strain evidence="1 2">FJ4-8</strain>
    </source>
</reference>
<dbReference type="EMBL" id="QEAS01000001">
    <property type="protein sequence ID" value="PWG82593.1"/>
    <property type="molecule type" value="Genomic_DNA"/>
</dbReference>
<evidence type="ECO:0000313" key="1">
    <source>
        <dbReference type="EMBL" id="PWG82593.1"/>
    </source>
</evidence>
<organism evidence="1 2">
    <name type="scientific">Pararcticibacter amylolyticus</name>
    <dbReference type="NCBI Taxonomy" id="2173175"/>
    <lineage>
        <taxon>Bacteria</taxon>
        <taxon>Pseudomonadati</taxon>
        <taxon>Bacteroidota</taxon>
        <taxon>Sphingobacteriia</taxon>
        <taxon>Sphingobacteriales</taxon>
        <taxon>Sphingobacteriaceae</taxon>
        <taxon>Pararcticibacter</taxon>
    </lineage>
</organism>
<dbReference type="AlphaFoldDB" id="A0A2U2PMG6"/>
<dbReference type="Proteomes" id="UP000245647">
    <property type="component" value="Unassembled WGS sequence"/>
</dbReference>
<proteinExistence type="predicted"/>
<comment type="caution">
    <text evidence="1">The sequence shown here is derived from an EMBL/GenBank/DDBJ whole genome shotgun (WGS) entry which is preliminary data.</text>
</comment>
<gene>
    <name evidence="1" type="ORF">DDR33_01655</name>
</gene>
<accession>A0A2U2PMG6</accession>